<feature type="compositionally biased region" description="Basic and acidic residues" evidence="1">
    <location>
        <begin position="166"/>
        <end position="182"/>
    </location>
</feature>
<protein>
    <submittedName>
        <fullName evidence="4">Uncharacterized protein</fullName>
    </submittedName>
</protein>
<dbReference type="SUPFAM" id="SSF54236">
    <property type="entry name" value="Ubiquitin-like"/>
    <property type="match status" value="1"/>
</dbReference>
<dbReference type="SUPFAM" id="SSF47769">
    <property type="entry name" value="SAM/Pointed domain"/>
    <property type="match status" value="1"/>
</dbReference>
<dbReference type="PROSITE" id="PS50200">
    <property type="entry name" value="RA"/>
    <property type="match status" value="1"/>
</dbReference>
<dbReference type="InterPro" id="IPR013761">
    <property type="entry name" value="SAM/pointed_sf"/>
</dbReference>
<dbReference type="InterPro" id="IPR000159">
    <property type="entry name" value="RA_dom"/>
</dbReference>
<dbReference type="AlphaFoldDB" id="A0A067TBR4"/>
<gene>
    <name evidence="4" type="ORF">GALMADRAFT_1092083</name>
</gene>
<dbReference type="STRING" id="685588.A0A067TBR4"/>
<evidence type="ECO:0000313" key="5">
    <source>
        <dbReference type="Proteomes" id="UP000027222"/>
    </source>
</evidence>
<feature type="compositionally biased region" description="Polar residues" evidence="1">
    <location>
        <begin position="299"/>
        <end position="311"/>
    </location>
</feature>
<dbReference type="Pfam" id="PF00536">
    <property type="entry name" value="SAM_1"/>
    <property type="match status" value="1"/>
</dbReference>
<dbReference type="OrthoDB" id="8883818at2759"/>
<feature type="domain" description="SAM" evidence="2">
    <location>
        <begin position="15"/>
        <end position="78"/>
    </location>
</feature>
<accession>A0A067TBR4</accession>
<dbReference type="Gene3D" id="1.10.150.50">
    <property type="entry name" value="Transcription Factor, Ets-1"/>
    <property type="match status" value="1"/>
</dbReference>
<organism evidence="4 5">
    <name type="scientific">Galerina marginata (strain CBS 339.88)</name>
    <dbReference type="NCBI Taxonomy" id="685588"/>
    <lineage>
        <taxon>Eukaryota</taxon>
        <taxon>Fungi</taxon>
        <taxon>Dikarya</taxon>
        <taxon>Basidiomycota</taxon>
        <taxon>Agaricomycotina</taxon>
        <taxon>Agaricomycetes</taxon>
        <taxon>Agaricomycetidae</taxon>
        <taxon>Agaricales</taxon>
        <taxon>Agaricineae</taxon>
        <taxon>Strophariaceae</taxon>
        <taxon>Galerina</taxon>
    </lineage>
</organism>
<dbReference type="InterPro" id="IPR001660">
    <property type="entry name" value="SAM"/>
</dbReference>
<dbReference type="SMART" id="SM00454">
    <property type="entry name" value="SAM"/>
    <property type="match status" value="1"/>
</dbReference>
<name>A0A067TBR4_GALM3</name>
<dbReference type="Gene3D" id="3.10.20.90">
    <property type="entry name" value="Phosphatidylinositol 3-kinase Catalytic Subunit, Chain A, domain 1"/>
    <property type="match status" value="1"/>
</dbReference>
<evidence type="ECO:0000259" key="2">
    <source>
        <dbReference type="PROSITE" id="PS50105"/>
    </source>
</evidence>
<reference evidence="5" key="1">
    <citation type="journal article" date="2014" name="Proc. Natl. Acad. Sci. U.S.A.">
        <title>Extensive sampling of basidiomycete genomes demonstrates inadequacy of the white-rot/brown-rot paradigm for wood decay fungi.</title>
        <authorList>
            <person name="Riley R."/>
            <person name="Salamov A.A."/>
            <person name="Brown D.W."/>
            <person name="Nagy L.G."/>
            <person name="Floudas D."/>
            <person name="Held B.W."/>
            <person name="Levasseur A."/>
            <person name="Lombard V."/>
            <person name="Morin E."/>
            <person name="Otillar R."/>
            <person name="Lindquist E.A."/>
            <person name="Sun H."/>
            <person name="LaButti K.M."/>
            <person name="Schmutz J."/>
            <person name="Jabbour D."/>
            <person name="Luo H."/>
            <person name="Baker S.E."/>
            <person name="Pisabarro A.G."/>
            <person name="Walton J.D."/>
            <person name="Blanchette R.A."/>
            <person name="Henrissat B."/>
            <person name="Martin F."/>
            <person name="Cullen D."/>
            <person name="Hibbett D.S."/>
            <person name="Grigoriev I.V."/>
        </authorList>
    </citation>
    <scope>NUCLEOTIDE SEQUENCE [LARGE SCALE GENOMIC DNA]</scope>
    <source>
        <strain evidence="5">CBS 339.88</strain>
    </source>
</reference>
<dbReference type="PANTHER" id="PTHR46829:SF1">
    <property type="entry name" value="STERILE ALPHA MOTIF DOMAIN-CONTAINING PROTEIN 15"/>
    <property type="match status" value="1"/>
</dbReference>
<dbReference type="Proteomes" id="UP000027222">
    <property type="component" value="Unassembled WGS sequence"/>
</dbReference>
<feature type="domain" description="Ras-associating" evidence="3">
    <location>
        <begin position="202"/>
        <end position="276"/>
    </location>
</feature>
<dbReference type="Pfam" id="PF00788">
    <property type="entry name" value="RA"/>
    <property type="match status" value="1"/>
</dbReference>
<feature type="region of interest" description="Disordered" evidence="1">
    <location>
        <begin position="166"/>
        <end position="201"/>
    </location>
</feature>
<dbReference type="PANTHER" id="PTHR46829">
    <property type="entry name" value="STERILE ALPHA MOTIF DOMAIN-CONTAINING PROTEIN 15"/>
    <property type="match status" value="1"/>
</dbReference>
<proteinExistence type="predicted"/>
<dbReference type="EMBL" id="KL142371">
    <property type="protein sequence ID" value="KDR80576.1"/>
    <property type="molecule type" value="Genomic_DNA"/>
</dbReference>
<feature type="compositionally biased region" description="Low complexity" evidence="1">
    <location>
        <begin position="185"/>
        <end position="195"/>
    </location>
</feature>
<evidence type="ECO:0000313" key="4">
    <source>
        <dbReference type="EMBL" id="KDR80576.1"/>
    </source>
</evidence>
<sequence length="311" mass="35113">MDGARQLGNKHLLDWDETDVHHWLSNLGFPQYEREIRENNIQGDTLCLLDSDGLKSLGIVTVGQRLSILKSIYHLKMAHDIPLNEDDYVPPSETLASAPTENVSLENIHSSVKATRLRSLEESSRTLNLAMRSFMDELIKLRSSMGLPDGSLTEIRKRLPNLRSEVKEVDRPTAMSERDQKAVKSLPTPSTSQDSSDIDSTKVTLDDPTWKVLPAALRKHRINTDEWQNYAMFISYGAEGNRKKRRLEPEEKPLYLFKKLKEARKSPAFVLKNMKDLRSPLSLDSDSSSAISQTSFTSNHGQNSSIPPSQV</sequence>
<dbReference type="GO" id="GO:0007165">
    <property type="term" value="P:signal transduction"/>
    <property type="evidence" value="ECO:0007669"/>
    <property type="project" value="InterPro"/>
</dbReference>
<keyword evidence="5" id="KW-1185">Reference proteome</keyword>
<feature type="region of interest" description="Disordered" evidence="1">
    <location>
        <begin position="279"/>
        <end position="311"/>
    </location>
</feature>
<dbReference type="HOGENOM" id="CLU_894424_0_0_1"/>
<dbReference type="PROSITE" id="PS50105">
    <property type="entry name" value="SAM_DOMAIN"/>
    <property type="match status" value="1"/>
</dbReference>
<feature type="compositionally biased region" description="Low complexity" evidence="1">
    <location>
        <begin position="279"/>
        <end position="298"/>
    </location>
</feature>
<dbReference type="CDD" id="cd09533">
    <property type="entry name" value="SAM_Ste50-like_fungal"/>
    <property type="match status" value="1"/>
</dbReference>
<evidence type="ECO:0000259" key="3">
    <source>
        <dbReference type="PROSITE" id="PS50200"/>
    </source>
</evidence>
<dbReference type="InterPro" id="IPR029071">
    <property type="entry name" value="Ubiquitin-like_domsf"/>
</dbReference>
<evidence type="ECO:0000256" key="1">
    <source>
        <dbReference type="SAM" id="MobiDB-lite"/>
    </source>
</evidence>